<proteinExistence type="predicted"/>
<sequence length="73" mass="8655">MLYAAARILAMSSIERVVTKKRLADDDAPWVYWLARPAEERIDAVEQIRREHHGWTNGTEPRLQRVFKIIRRP</sequence>
<reference evidence="1" key="1">
    <citation type="submission" date="2020-05" db="EMBL/GenBank/DDBJ databases">
        <authorList>
            <person name="Chiriac C."/>
            <person name="Salcher M."/>
            <person name="Ghai R."/>
            <person name="Kavagutti S V."/>
        </authorList>
    </citation>
    <scope>NUCLEOTIDE SEQUENCE</scope>
</reference>
<dbReference type="EMBL" id="CAFBNL010000079">
    <property type="protein sequence ID" value="CAB4958852.1"/>
    <property type="molecule type" value="Genomic_DNA"/>
</dbReference>
<gene>
    <name evidence="1" type="ORF">UFOPK3789_01158</name>
</gene>
<evidence type="ECO:0000313" key="1">
    <source>
        <dbReference type="EMBL" id="CAB4958852.1"/>
    </source>
</evidence>
<dbReference type="AlphaFoldDB" id="A0A6J7KWF6"/>
<name>A0A6J7KWF6_9ZZZZ</name>
<protein>
    <submittedName>
        <fullName evidence="1">Unannotated protein</fullName>
    </submittedName>
</protein>
<accession>A0A6J7KWF6</accession>
<organism evidence="1">
    <name type="scientific">freshwater metagenome</name>
    <dbReference type="NCBI Taxonomy" id="449393"/>
    <lineage>
        <taxon>unclassified sequences</taxon>
        <taxon>metagenomes</taxon>
        <taxon>ecological metagenomes</taxon>
    </lineage>
</organism>